<dbReference type="GO" id="GO:0006570">
    <property type="term" value="P:tyrosine metabolic process"/>
    <property type="evidence" value="ECO:0007669"/>
    <property type="project" value="TreeGrafter"/>
</dbReference>
<organism evidence="5">
    <name type="scientific">Scylla olivacea</name>
    <name type="common">Orange mud crab</name>
    <name type="synonym">Cancer olivacea</name>
    <dbReference type="NCBI Taxonomy" id="85551"/>
    <lineage>
        <taxon>Eukaryota</taxon>
        <taxon>Metazoa</taxon>
        <taxon>Ecdysozoa</taxon>
        <taxon>Arthropoda</taxon>
        <taxon>Crustacea</taxon>
        <taxon>Multicrustacea</taxon>
        <taxon>Malacostraca</taxon>
        <taxon>Eumalacostraca</taxon>
        <taxon>Eucarida</taxon>
        <taxon>Decapoda</taxon>
        <taxon>Pleocyemata</taxon>
        <taxon>Brachyura</taxon>
        <taxon>Eubrachyura</taxon>
        <taxon>Portunoidea</taxon>
        <taxon>Portunidae</taxon>
        <taxon>Portuninae</taxon>
        <taxon>Scylla</taxon>
    </lineage>
</organism>
<reference evidence="5" key="1">
    <citation type="submission" date="2015-09" db="EMBL/GenBank/DDBJ databases">
        <title>Scylla olivacea transcriptome.</title>
        <authorList>
            <person name="Ikhwanuddin M."/>
        </authorList>
    </citation>
    <scope>NUCLEOTIDE SEQUENCE</scope>
</reference>
<dbReference type="FunFam" id="1.25.40.10:FF:000213">
    <property type="entry name" value="Tetratricopeptide repeat domain 36"/>
    <property type="match status" value="1"/>
</dbReference>
<dbReference type="Pfam" id="PF13431">
    <property type="entry name" value="TPR_17"/>
    <property type="match status" value="1"/>
</dbReference>
<comment type="similarity">
    <text evidence="1">Belongs to the TTC36 family.</text>
</comment>
<dbReference type="PANTHER" id="PTHR21405:SF0">
    <property type="entry name" value="TETRATRICOPEPTIDE REPEAT PROTEIN 36"/>
    <property type="match status" value="1"/>
</dbReference>
<evidence type="ECO:0000256" key="2">
    <source>
        <dbReference type="ARBA" id="ARBA00022737"/>
    </source>
</evidence>
<dbReference type="SMART" id="SM00028">
    <property type="entry name" value="TPR"/>
    <property type="match status" value="3"/>
</dbReference>
<dbReference type="PROSITE" id="PS50005">
    <property type="entry name" value="TPR"/>
    <property type="match status" value="1"/>
</dbReference>
<sequence length="185" mass="20155">MSSANDRAILNSIFNPLLPVGECVYEENIPEDLRDKEEATPETEEAKQLELQGVKSAETGDVAAALASFNKAIEVAPNRASSYNNRAQTLRLMGKVEEAMADLDTAVRLSRGLGRAACQAFTQRAMVHRLQGHDDLARADFQEAANLGSEFAKAQLVQMNPYAALCNKMLHDVFSKLQRGECGGV</sequence>
<evidence type="ECO:0000256" key="1">
    <source>
        <dbReference type="ARBA" id="ARBA00006995"/>
    </source>
</evidence>
<dbReference type="PANTHER" id="PTHR21405">
    <property type="entry name" value="CDNA SEQUENCE BC021608"/>
    <property type="match status" value="1"/>
</dbReference>
<name>A0A0P4WGF0_SCYOL</name>
<dbReference type="InterPro" id="IPR019734">
    <property type="entry name" value="TPR_rpt"/>
</dbReference>
<dbReference type="InterPro" id="IPR038906">
    <property type="entry name" value="TTC36"/>
</dbReference>
<feature type="repeat" description="TPR" evidence="4">
    <location>
        <begin position="46"/>
        <end position="79"/>
    </location>
</feature>
<protein>
    <submittedName>
        <fullName evidence="5">Uncharacterized protein</fullName>
    </submittedName>
</protein>
<dbReference type="SUPFAM" id="SSF48452">
    <property type="entry name" value="TPR-like"/>
    <property type="match status" value="1"/>
</dbReference>
<proteinExistence type="inferred from homology"/>
<evidence type="ECO:0000256" key="4">
    <source>
        <dbReference type="PROSITE-ProRule" id="PRU00339"/>
    </source>
</evidence>
<keyword evidence="3 4" id="KW-0802">TPR repeat</keyword>
<evidence type="ECO:0000256" key="3">
    <source>
        <dbReference type="ARBA" id="ARBA00022803"/>
    </source>
</evidence>
<dbReference type="AlphaFoldDB" id="A0A0P4WGF0"/>
<evidence type="ECO:0000313" key="5">
    <source>
        <dbReference type="EMBL" id="JAI67805.1"/>
    </source>
</evidence>
<dbReference type="Gene3D" id="1.25.40.10">
    <property type="entry name" value="Tetratricopeptide repeat domain"/>
    <property type="match status" value="1"/>
</dbReference>
<keyword evidence="2" id="KW-0677">Repeat</keyword>
<dbReference type="InterPro" id="IPR011990">
    <property type="entry name" value="TPR-like_helical_dom_sf"/>
</dbReference>
<accession>A0A0P4WGF0</accession>
<dbReference type="EMBL" id="GDRN01021320">
    <property type="protein sequence ID" value="JAI67805.1"/>
    <property type="molecule type" value="Transcribed_RNA"/>
</dbReference>